<keyword evidence="4 7" id="KW-0689">Ribosomal protein</keyword>
<dbReference type="Pfam" id="PF00177">
    <property type="entry name" value="Ribosomal_S7"/>
    <property type="match status" value="1"/>
</dbReference>
<evidence type="ECO:0000256" key="3">
    <source>
        <dbReference type="ARBA" id="ARBA00022884"/>
    </source>
</evidence>
<reference evidence="7" key="1">
    <citation type="submission" date="2019-03" db="EMBL/GenBank/DDBJ databases">
        <title>Single cell metagenomics reveals metabolic interactions within the superorganism composed of flagellate Streblomastix strix and complex community of Bacteroidetes bacteria on its surface.</title>
        <authorList>
            <person name="Treitli S.C."/>
            <person name="Kolisko M."/>
            <person name="Husnik F."/>
            <person name="Keeling P."/>
            <person name="Hampl V."/>
        </authorList>
    </citation>
    <scope>NUCLEOTIDE SEQUENCE</scope>
    <source>
        <strain evidence="7">STM</strain>
    </source>
</reference>
<dbReference type="CDD" id="cd14869">
    <property type="entry name" value="uS7_Bacteria"/>
    <property type="match status" value="1"/>
</dbReference>
<dbReference type="InterPro" id="IPR023798">
    <property type="entry name" value="Ribosomal_uS7_dom"/>
</dbReference>
<comment type="caution">
    <text evidence="7">The sequence shown here is derived from an EMBL/GenBank/DDBJ whole genome shotgun (WGS) entry which is preliminary data.</text>
</comment>
<dbReference type="PIRSF" id="PIRSF002122">
    <property type="entry name" value="RPS7p_RPS7a_RPS5e_RPS7o"/>
    <property type="match status" value="1"/>
</dbReference>
<evidence type="ECO:0000256" key="5">
    <source>
        <dbReference type="ARBA" id="ARBA00023274"/>
    </source>
</evidence>
<dbReference type="FunFam" id="1.10.455.10:FF:000001">
    <property type="entry name" value="30S ribosomal protein S7"/>
    <property type="match status" value="1"/>
</dbReference>
<evidence type="ECO:0000256" key="1">
    <source>
        <dbReference type="ARBA" id="ARBA00007151"/>
    </source>
</evidence>
<evidence type="ECO:0000259" key="6">
    <source>
        <dbReference type="Pfam" id="PF00177"/>
    </source>
</evidence>
<organism evidence="7">
    <name type="scientific">termite gut metagenome</name>
    <dbReference type="NCBI Taxonomy" id="433724"/>
    <lineage>
        <taxon>unclassified sequences</taxon>
        <taxon>metagenomes</taxon>
        <taxon>organismal metagenomes</taxon>
    </lineage>
</organism>
<feature type="domain" description="Small ribosomal subunit protein uS7" evidence="6">
    <location>
        <begin position="1"/>
        <end position="151"/>
    </location>
</feature>
<evidence type="ECO:0000313" key="7">
    <source>
        <dbReference type="EMBL" id="KAA6335232.1"/>
    </source>
</evidence>
<name>A0A5J4RNY1_9ZZZZ</name>
<dbReference type="GO" id="GO:0006412">
    <property type="term" value="P:translation"/>
    <property type="evidence" value="ECO:0007669"/>
    <property type="project" value="InterPro"/>
</dbReference>
<proteinExistence type="inferred from homology"/>
<evidence type="ECO:0000256" key="4">
    <source>
        <dbReference type="ARBA" id="ARBA00022980"/>
    </source>
</evidence>
<dbReference type="NCBIfam" id="TIGR01029">
    <property type="entry name" value="rpsG_bact"/>
    <property type="match status" value="1"/>
</dbReference>
<evidence type="ECO:0000256" key="2">
    <source>
        <dbReference type="ARBA" id="ARBA00022730"/>
    </source>
</evidence>
<dbReference type="HAMAP" id="MF_00480_B">
    <property type="entry name" value="Ribosomal_uS7_B"/>
    <property type="match status" value="1"/>
</dbReference>
<keyword evidence="3" id="KW-0694">RNA-binding</keyword>
<dbReference type="InterPro" id="IPR005717">
    <property type="entry name" value="Ribosomal_uS7_bac/org-type"/>
</dbReference>
<dbReference type="InterPro" id="IPR036823">
    <property type="entry name" value="Ribosomal_uS7_dom_sf"/>
</dbReference>
<accession>A0A5J4RNY1</accession>
<dbReference type="PANTHER" id="PTHR11205">
    <property type="entry name" value="RIBOSOMAL PROTEIN S7"/>
    <property type="match status" value="1"/>
</dbReference>
<protein>
    <submittedName>
        <fullName evidence="7">30S ribosomal protein S7</fullName>
    </submittedName>
</protein>
<dbReference type="SUPFAM" id="SSF47973">
    <property type="entry name" value="Ribosomal protein S7"/>
    <property type="match status" value="1"/>
</dbReference>
<keyword evidence="2" id="KW-0699">rRNA-binding</keyword>
<comment type="similarity">
    <text evidence="1">Belongs to the universal ribosomal protein uS7 family.</text>
</comment>
<dbReference type="GO" id="GO:0019843">
    <property type="term" value="F:rRNA binding"/>
    <property type="evidence" value="ECO:0007669"/>
    <property type="project" value="UniProtKB-KW"/>
</dbReference>
<dbReference type="Gene3D" id="1.10.455.10">
    <property type="entry name" value="Ribosomal protein S7 domain"/>
    <property type="match status" value="1"/>
</dbReference>
<dbReference type="GO" id="GO:0003735">
    <property type="term" value="F:structural constituent of ribosome"/>
    <property type="evidence" value="ECO:0007669"/>
    <property type="project" value="InterPro"/>
</dbReference>
<dbReference type="GO" id="GO:0015935">
    <property type="term" value="C:small ribosomal subunit"/>
    <property type="evidence" value="ECO:0007669"/>
    <property type="project" value="InterPro"/>
</dbReference>
<dbReference type="AlphaFoldDB" id="A0A5J4RNY1"/>
<keyword evidence="5" id="KW-0687">Ribonucleoprotein</keyword>
<dbReference type="InterPro" id="IPR000235">
    <property type="entry name" value="Ribosomal_uS7"/>
</dbReference>
<dbReference type="EMBL" id="SNRY01000914">
    <property type="protein sequence ID" value="KAA6335232.1"/>
    <property type="molecule type" value="Genomic_DNA"/>
</dbReference>
<sequence>MRKSKPKKRVILPDPVFNDQKVSKFVNHLMYDGKKNASYEIFYAALEIVKAKLHNEEKSTLEIWIKALDNITPQVEVKSRRVGGATFQVPTEVRPSRKESISMKNMILYARKRSGKTMADKLAAEIVDAYNEQGGAYKRKEDMHRMAEANRAFAHFRF</sequence>
<gene>
    <name evidence="7" type="ORF">EZS27_016524</name>
</gene>